<sequence>MSHRLYLIRSRNFANLLNVSEHPRSDPKPPNGRSQTHSSHKSNTATLGLDTSNLKAQQSSKLEVEEPGHGNPERSHGLIHLSIRNSGTFITDTGSRFRRDLRDLDGVPKLSDPSFDQRNQGFGMGTPVHKTRHLGDLGRKRKFLFLRLVS</sequence>
<evidence type="ECO:0000256" key="1">
    <source>
        <dbReference type="SAM" id="MobiDB-lite"/>
    </source>
</evidence>
<evidence type="ECO:0000313" key="2">
    <source>
        <dbReference type="EMBL" id="KAF3522350.1"/>
    </source>
</evidence>
<dbReference type="Proteomes" id="UP000712600">
    <property type="component" value="Unassembled WGS sequence"/>
</dbReference>
<dbReference type="AlphaFoldDB" id="A0A8S9PR86"/>
<feature type="region of interest" description="Disordered" evidence="1">
    <location>
        <begin position="108"/>
        <end position="127"/>
    </location>
</feature>
<protein>
    <submittedName>
        <fullName evidence="2">Uncharacterized protein</fullName>
    </submittedName>
</protein>
<comment type="caution">
    <text evidence="2">The sequence shown here is derived from an EMBL/GenBank/DDBJ whole genome shotgun (WGS) entry which is preliminary data.</text>
</comment>
<dbReference type="EMBL" id="QGKX02001347">
    <property type="protein sequence ID" value="KAF3522350.1"/>
    <property type="molecule type" value="Genomic_DNA"/>
</dbReference>
<feature type="compositionally biased region" description="Basic and acidic residues" evidence="1">
    <location>
        <begin position="62"/>
        <end position="76"/>
    </location>
</feature>
<reference evidence="2" key="1">
    <citation type="submission" date="2019-12" db="EMBL/GenBank/DDBJ databases">
        <title>Genome sequencing and annotation of Brassica cretica.</title>
        <authorList>
            <person name="Studholme D.J."/>
            <person name="Sarris P."/>
        </authorList>
    </citation>
    <scope>NUCLEOTIDE SEQUENCE</scope>
    <source>
        <strain evidence="2">PFS-109/04</strain>
        <tissue evidence="2">Leaf</tissue>
    </source>
</reference>
<feature type="compositionally biased region" description="Polar residues" evidence="1">
    <location>
        <begin position="32"/>
        <end position="61"/>
    </location>
</feature>
<name>A0A8S9PR86_BRACR</name>
<organism evidence="2 3">
    <name type="scientific">Brassica cretica</name>
    <name type="common">Mustard</name>
    <dbReference type="NCBI Taxonomy" id="69181"/>
    <lineage>
        <taxon>Eukaryota</taxon>
        <taxon>Viridiplantae</taxon>
        <taxon>Streptophyta</taxon>
        <taxon>Embryophyta</taxon>
        <taxon>Tracheophyta</taxon>
        <taxon>Spermatophyta</taxon>
        <taxon>Magnoliopsida</taxon>
        <taxon>eudicotyledons</taxon>
        <taxon>Gunneridae</taxon>
        <taxon>Pentapetalae</taxon>
        <taxon>rosids</taxon>
        <taxon>malvids</taxon>
        <taxon>Brassicales</taxon>
        <taxon>Brassicaceae</taxon>
        <taxon>Brassiceae</taxon>
        <taxon>Brassica</taxon>
    </lineage>
</organism>
<proteinExistence type="predicted"/>
<gene>
    <name evidence="2" type="ORF">F2Q69_00047499</name>
</gene>
<feature type="region of interest" description="Disordered" evidence="1">
    <location>
        <begin position="19"/>
        <end position="77"/>
    </location>
</feature>
<evidence type="ECO:0000313" key="3">
    <source>
        <dbReference type="Proteomes" id="UP000712600"/>
    </source>
</evidence>
<accession>A0A8S9PR86</accession>